<evidence type="ECO:0000256" key="3">
    <source>
        <dbReference type="PROSITE-ProRule" id="PRU00169"/>
    </source>
</evidence>
<dbReference type="InterPro" id="IPR052155">
    <property type="entry name" value="Biofilm_reg_signaling"/>
</dbReference>
<dbReference type="InterPro" id="IPR035919">
    <property type="entry name" value="EAL_sf"/>
</dbReference>
<dbReference type="PROSITE" id="PS50110">
    <property type="entry name" value="RESPONSE_REGULATORY"/>
    <property type="match status" value="2"/>
</dbReference>
<proteinExistence type="predicted"/>
<dbReference type="CDD" id="cd01948">
    <property type="entry name" value="EAL"/>
    <property type="match status" value="1"/>
</dbReference>
<organism evidence="7 8">
    <name type="scientific">Rhodoferax ferrireducens</name>
    <dbReference type="NCBI Taxonomy" id="192843"/>
    <lineage>
        <taxon>Bacteria</taxon>
        <taxon>Pseudomonadati</taxon>
        <taxon>Pseudomonadota</taxon>
        <taxon>Betaproteobacteria</taxon>
        <taxon>Burkholderiales</taxon>
        <taxon>Comamonadaceae</taxon>
        <taxon>Rhodoferax</taxon>
    </lineage>
</organism>
<evidence type="ECO:0000259" key="5">
    <source>
        <dbReference type="PROSITE" id="PS50883"/>
    </source>
</evidence>
<dbReference type="CDD" id="cd01949">
    <property type="entry name" value="GGDEF"/>
    <property type="match status" value="1"/>
</dbReference>
<dbReference type="Gene3D" id="3.30.450.40">
    <property type="match status" value="1"/>
</dbReference>
<feature type="domain" description="Response regulatory" evidence="4">
    <location>
        <begin position="759"/>
        <end position="874"/>
    </location>
</feature>
<dbReference type="Gene3D" id="3.30.70.270">
    <property type="match status" value="1"/>
</dbReference>
<dbReference type="PANTHER" id="PTHR44757:SF2">
    <property type="entry name" value="BIOFILM ARCHITECTURE MAINTENANCE PROTEIN MBAA"/>
    <property type="match status" value="1"/>
</dbReference>
<dbReference type="InterPro" id="IPR029016">
    <property type="entry name" value="GAF-like_dom_sf"/>
</dbReference>
<feature type="modified residue" description="4-aspartylphosphate" evidence="3">
    <location>
        <position position="808"/>
    </location>
</feature>
<evidence type="ECO:0000259" key="4">
    <source>
        <dbReference type="PROSITE" id="PS50110"/>
    </source>
</evidence>
<dbReference type="SUPFAM" id="SSF55781">
    <property type="entry name" value="GAF domain-like"/>
    <property type="match status" value="1"/>
</dbReference>
<dbReference type="NCBIfam" id="TIGR00254">
    <property type="entry name" value="GGDEF"/>
    <property type="match status" value="1"/>
</dbReference>
<dbReference type="SMART" id="SM00052">
    <property type="entry name" value="EAL"/>
    <property type="match status" value="1"/>
</dbReference>
<sequence length="890" mass="97774">MSTSPILIVDDEPSNLATLKQILGPVYPLAFARNGAECLAAARKHRPILILLDIQMPDMDGYAVCSLLKADPLTESTPVIFVSALGETGAEAAGFDSGGVDYIIKPVSPALVLARVRTHLSLVRATTLERYVKQLEIEQAKTARLSRIHAVLSGTNSAIVRIREPQALMAEACLIVVKLGGFGLAWIGLAEEEGTVLTLAASQGAEPGLLASSLGLEAGVTAAGLGIPAQVLARGKLLFCNDVRTTALEDRSSQDALSRGYLSIVGLPLVVEEKVVGVMVLYARERGFFDEEELKLLNELSGDISFALQAIEYEKRARFLSYYDPLTALPNTSLFLDRLDQLVKTAARANSGAFVMALNLDRFKQLNDAFGRHVGDQVLRLVAKRLEETVSSSYSVARLGADNFALLGEQVGSKEVSILCEKITSALMAPMVVDGVMLHVSARLGVALFPADADTAEALFKNAEVALKQTRSSKTRYLFYSPQLNARMAEKFAMENLLKAAVEKQQFVLHYQPKVDLGTGQIIGAEALIRWQHPERGMVSPAEFIPLAEETGLIGPIGAWVIRTVCAQQAAWLRDFLPVVPIALNLSALQFRESNILEVVREALTEYALDPTWLELELTESLVMQDPEGAEKTLRSFRGLGLSLSLDDFGTGYSSLAYLKRFPFNTVKIDRAFVTDVTRNPGDAAINTAIIGMAHSLRMNVIAEGVETESQLKFLRNRQCDQMQGYYFSRPVLAEDFAAMLRGDKHLEMALELNAEQPTLLIVDNEESTLSALNRALRREGYRILTAQGSLEALELLASHSVQVVLCDQRLSKTTGVDFLTIVAQLYPDTMRIVLSGYTELQSVLDVVNRAEIYRFLTKPWDDGQLRQNIREAFRRYRPSDAVAAQRVWH</sequence>
<dbReference type="SUPFAM" id="SSF55073">
    <property type="entry name" value="Nucleotide cyclase"/>
    <property type="match status" value="1"/>
</dbReference>
<gene>
    <name evidence="7" type="ORF">J2X19_000563</name>
</gene>
<comment type="caution">
    <text evidence="7">The sequence shown here is derived from an EMBL/GenBank/DDBJ whole genome shotgun (WGS) entry which is preliminary data.</text>
</comment>
<dbReference type="Pfam" id="PF00072">
    <property type="entry name" value="Response_reg"/>
    <property type="match status" value="2"/>
</dbReference>
<reference evidence="7 8" key="1">
    <citation type="submission" date="2023-07" db="EMBL/GenBank/DDBJ databases">
        <title>Sorghum-associated microbial communities from plants grown in Nebraska, USA.</title>
        <authorList>
            <person name="Schachtman D."/>
        </authorList>
    </citation>
    <scope>NUCLEOTIDE SEQUENCE [LARGE SCALE GENOMIC DNA]</scope>
    <source>
        <strain evidence="7 8">BE313</strain>
    </source>
</reference>
<dbReference type="InterPro" id="IPR000160">
    <property type="entry name" value="GGDEF_dom"/>
</dbReference>
<keyword evidence="1" id="KW-0808">Transferase</keyword>
<dbReference type="SMART" id="SM00267">
    <property type="entry name" value="GGDEF"/>
    <property type="match status" value="1"/>
</dbReference>
<evidence type="ECO:0000256" key="1">
    <source>
        <dbReference type="ARBA" id="ARBA00022679"/>
    </source>
</evidence>
<dbReference type="InterPro" id="IPR001633">
    <property type="entry name" value="EAL_dom"/>
</dbReference>
<feature type="domain" description="Response regulatory" evidence="4">
    <location>
        <begin position="5"/>
        <end position="120"/>
    </location>
</feature>
<keyword evidence="3" id="KW-0597">Phosphoprotein</keyword>
<evidence type="ECO:0000256" key="2">
    <source>
        <dbReference type="ARBA" id="ARBA00022777"/>
    </source>
</evidence>
<dbReference type="InterPro" id="IPR001789">
    <property type="entry name" value="Sig_transdc_resp-reg_receiver"/>
</dbReference>
<dbReference type="Pfam" id="PF00990">
    <property type="entry name" value="GGDEF"/>
    <property type="match status" value="1"/>
</dbReference>
<accession>A0ABU2C3J7</accession>
<dbReference type="PROSITE" id="PS50887">
    <property type="entry name" value="GGDEF"/>
    <property type="match status" value="1"/>
</dbReference>
<dbReference type="SUPFAM" id="SSF141868">
    <property type="entry name" value="EAL domain-like"/>
    <property type="match status" value="1"/>
</dbReference>
<keyword evidence="8" id="KW-1185">Reference proteome</keyword>
<dbReference type="InterPro" id="IPR043128">
    <property type="entry name" value="Rev_trsase/Diguanyl_cyclase"/>
</dbReference>
<dbReference type="Gene3D" id="3.20.20.450">
    <property type="entry name" value="EAL domain"/>
    <property type="match status" value="1"/>
</dbReference>
<evidence type="ECO:0000313" key="7">
    <source>
        <dbReference type="EMBL" id="MDR7375905.1"/>
    </source>
</evidence>
<feature type="modified residue" description="4-aspartylphosphate" evidence="3">
    <location>
        <position position="53"/>
    </location>
</feature>
<feature type="domain" description="GGDEF" evidence="6">
    <location>
        <begin position="351"/>
        <end position="482"/>
    </location>
</feature>
<evidence type="ECO:0000313" key="8">
    <source>
        <dbReference type="Proteomes" id="UP001180487"/>
    </source>
</evidence>
<dbReference type="Proteomes" id="UP001180487">
    <property type="component" value="Unassembled WGS sequence"/>
</dbReference>
<dbReference type="InterPro" id="IPR029787">
    <property type="entry name" value="Nucleotide_cyclase"/>
</dbReference>
<dbReference type="PANTHER" id="PTHR44757">
    <property type="entry name" value="DIGUANYLATE CYCLASE DGCP"/>
    <property type="match status" value="1"/>
</dbReference>
<dbReference type="SMART" id="SM00448">
    <property type="entry name" value="REC"/>
    <property type="match status" value="2"/>
</dbReference>
<dbReference type="Gene3D" id="3.40.50.2300">
    <property type="match status" value="2"/>
</dbReference>
<dbReference type="SMART" id="SM00065">
    <property type="entry name" value="GAF"/>
    <property type="match status" value="1"/>
</dbReference>
<protein>
    <submittedName>
        <fullName evidence="7">Diguanylate cyclase (GGDEF)-like protein</fullName>
    </submittedName>
</protein>
<dbReference type="CDD" id="cd17569">
    <property type="entry name" value="REC_HupR-like"/>
    <property type="match status" value="1"/>
</dbReference>
<feature type="domain" description="EAL" evidence="5">
    <location>
        <begin position="491"/>
        <end position="745"/>
    </location>
</feature>
<dbReference type="InterPro" id="IPR011006">
    <property type="entry name" value="CheY-like_superfamily"/>
</dbReference>
<dbReference type="SUPFAM" id="SSF52172">
    <property type="entry name" value="CheY-like"/>
    <property type="match status" value="2"/>
</dbReference>
<dbReference type="InterPro" id="IPR003018">
    <property type="entry name" value="GAF"/>
</dbReference>
<name>A0ABU2C3J7_9BURK</name>
<dbReference type="PROSITE" id="PS50883">
    <property type="entry name" value="EAL"/>
    <property type="match status" value="1"/>
</dbReference>
<dbReference type="Pfam" id="PF00563">
    <property type="entry name" value="EAL"/>
    <property type="match status" value="1"/>
</dbReference>
<keyword evidence="2" id="KW-0418">Kinase</keyword>
<dbReference type="EMBL" id="JAVDXT010000001">
    <property type="protein sequence ID" value="MDR7375905.1"/>
    <property type="molecule type" value="Genomic_DNA"/>
</dbReference>
<dbReference type="Pfam" id="PF13185">
    <property type="entry name" value="GAF_2"/>
    <property type="match status" value="1"/>
</dbReference>
<dbReference type="RefSeq" id="WP_310370464.1">
    <property type="nucleotide sequence ID" value="NZ_JAVDXT010000001.1"/>
</dbReference>
<evidence type="ECO:0000259" key="6">
    <source>
        <dbReference type="PROSITE" id="PS50887"/>
    </source>
</evidence>